<comment type="caution">
    <text evidence="7">The sequence shown here is derived from an EMBL/GenBank/DDBJ whole genome shotgun (WGS) entry which is preliminary data.</text>
</comment>
<proteinExistence type="predicted"/>
<evidence type="ECO:0000256" key="3">
    <source>
        <dbReference type="ARBA" id="ARBA00022989"/>
    </source>
</evidence>
<evidence type="ECO:0000256" key="2">
    <source>
        <dbReference type="ARBA" id="ARBA00022692"/>
    </source>
</evidence>
<name>A0A833H521_9LEPT</name>
<evidence type="ECO:0000313" key="8">
    <source>
        <dbReference type="Proteomes" id="UP000460298"/>
    </source>
</evidence>
<dbReference type="Gene3D" id="2.30.30.60">
    <property type="match status" value="1"/>
</dbReference>
<evidence type="ECO:0000259" key="6">
    <source>
        <dbReference type="Pfam" id="PF00924"/>
    </source>
</evidence>
<feature type="transmembrane region" description="Helical" evidence="5">
    <location>
        <begin position="83"/>
        <end position="113"/>
    </location>
</feature>
<dbReference type="PANTHER" id="PTHR30566:SF5">
    <property type="entry name" value="MECHANOSENSITIVE ION CHANNEL PROTEIN 1, MITOCHONDRIAL-RELATED"/>
    <property type="match status" value="1"/>
</dbReference>
<dbReference type="SUPFAM" id="SSF50182">
    <property type="entry name" value="Sm-like ribonucleoproteins"/>
    <property type="match status" value="1"/>
</dbReference>
<reference evidence="7 8" key="1">
    <citation type="submission" date="2019-10" db="EMBL/GenBank/DDBJ databases">
        <title>Extracellular Electron Transfer in a Candidatus Methanoperedens spp. Enrichment Culture.</title>
        <authorList>
            <person name="Berger S."/>
            <person name="Rangel Shaw D."/>
            <person name="Berben T."/>
            <person name="In 'T Zandt M."/>
            <person name="Frank J."/>
            <person name="Reimann J."/>
            <person name="Jetten M.S.M."/>
            <person name="Welte C.U."/>
        </authorList>
    </citation>
    <scope>NUCLEOTIDE SEQUENCE [LARGE SCALE GENOMIC DNA]</scope>
    <source>
        <strain evidence="7">SB12</strain>
    </source>
</reference>
<evidence type="ECO:0000313" key="7">
    <source>
        <dbReference type="EMBL" id="KAB2935204.1"/>
    </source>
</evidence>
<comment type="subcellular location">
    <subcellularLocation>
        <location evidence="1">Membrane</location>
    </subcellularLocation>
</comment>
<organism evidence="7 8">
    <name type="scientific">Leptonema illini</name>
    <dbReference type="NCBI Taxonomy" id="183"/>
    <lineage>
        <taxon>Bacteria</taxon>
        <taxon>Pseudomonadati</taxon>
        <taxon>Spirochaetota</taxon>
        <taxon>Spirochaetia</taxon>
        <taxon>Leptospirales</taxon>
        <taxon>Leptospiraceae</taxon>
        <taxon>Leptonema</taxon>
    </lineage>
</organism>
<dbReference type="PANTHER" id="PTHR30566">
    <property type="entry name" value="YNAI-RELATED MECHANOSENSITIVE ION CHANNEL"/>
    <property type="match status" value="1"/>
</dbReference>
<dbReference type="AlphaFoldDB" id="A0A833H521"/>
<protein>
    <submittedName>
        <fullName evidence="7">Mechanosensitive ion channel</fullName>
    </submittedName>
</protein>
<dbReference type="GO" id="GO:0008381">
    <property type="term" value="F:mechanosensitive monoatomic ion channel activity"/>
    <property type="evidence" value="ECO:0007669"/>
    <property type="project" value="UniProtKB-ARBA"/>
</dbReference>
<keyword evidence="2 5" id="KW-0812">Transmembrane</keyword>
<evidence type="ECO:0000256" key="4">
    <source>
        <dbReference type="ARBA" id="ARBA00023136"/>
    </source>
</evidence>
<dbReference type="InterPro" id="IPR010920">
    <property type="entry name" value="LSM_dom_sf"/>
</dbReference>
<gene>
    <name evidence="7" type="ORF">F9K24_00315</name>
</gene>
<dbReference type="EMBL" id="WBUI01000001">
    <property type="protein sequence ID" value="KAB2935204.1"/>
    <property type="molecule type" value="Genomic_DNA"/>
</dbReference>
<sequence length="291" mass="33352">MMNELLTGILSALSEKVVFQNVLYTSVLVAVIVLARWIALRFLRRRLKDRVSFRHWKLNTGYLAALVFVMIALPLWLPSLQGIAAIIGIFGAGILIVNKEILMNISGWFYVVVRKPFEVGNRIGILDLYGDVIDIRLMDFTIIETAHPKLGGQSTGRVVHIPNSALLTQPLSNASKEFAFNWNEIRVPVTLKSDWQKALAIIESIASEKLERISVDDERLKRSEDLYLIKFNRVRPIVYVEYRGGAVLLTIRHLCEPKNRRILTDQIWREILLRFATENDIYLHEHFSSGE</sequence>
<dbReference type="GO" id="GO:0016020">
    <property type="term" value="C:membrane"/>
    <property type="evidence" value="ECO:0007669"/>
    <property type="project" value="UniProtKB-SubCell"/>
</dbReference>
<dbReference type="InterPro" id="IPR006685">
    <property type="entry name" value="MscS_channel_2nd"/>
</dbReference>
<feature type="transmembrane region" description="Helical" evidence="5">
    <location>
        <begin position="22"/>
        <end position="39"/>
    </location>
</feature>
<accession>A0A833H521</accession>
<dbReference type="InterPro" id="IPR023408">
    <property type="entry name" value="MscS_beta-dom_sf"/>
</dbReference>
<keyword evidence="4 5" id="KW-0472">Membrane</keyword>
<dbReference type="Proteomes" id="UP000460298">
    <property type="component" value="Unassembled WGS sequence"/>
</dbReference>
<evidence type="ECO:0000256" key="5">
    <source>
        <dbReference type="SAM" id="Phobius"/>
    </source>
</evidence>
<keyword evidence="3 5" id="KW-1133">Transmembrane helix</keyword>
<feature type="domain" description="Mechanosensitive ion channel MscS" evidence="6">
    <location>
        <begin position="101"/>
        <end position="176"/>
    </location>
</feature>
<dbReference type="Pfam" id="PF00924">
    <property type="entry name" value="MS_channel_2nd"/>
    <property type="match status" value="1"/>
</dbReference>
<evidence type="ECO:0000256" key="1">
    <source>
        <dbReference type="ARBA" id="ARBA00004370"/>
    </source>
</evidence>
<feature type="transmembrane region" description="Helical" evidence="5">
    <location>
        <begin position="60"/>
        <end position="77"/>
    </location>
</feature>